<reference evidence="2 3" key="1">
    <citation type="submission" date="2021-03" db="EMBL/GenBank/DDBJ databases">
        <title>Caproiciproducens sp. nov. isolated from feces of cow.</title>
        <authorList>
            <person name="Choi J.-Y."/>
        </authorList>
    </citation>
    <scope>NUCLEOTIDE SEQUENCE [LARGE SCALE GENOMIC DNA]</scope>
    <source>
        <strain evidence="2 3">AGMB10547</strain>
    </source>
</reference>
<dbReference type="InterPro" id="IPR011059">
    <property type="entry name" value="Metal-dep_hydrolase_composite"/>
</dbReference>
<keyword evidence="3" id="KW-1185">Reference proteome</keyword>
<dbReference type="Gene3D" id="2.30.40.10">
    <property type="entry name" value="Urease, subunit C, domain 1"/>
    <property type="match status" value="1"/>
</dbReference>
<dbReference type="RefSeq" id="WP_219964287.1">
    <property type="nucleotide sequence ID" value="NZ_JAGFNZ010000001.1"/>
</dbReference>
<dbReference type="PANTHER" id="PTHR42717">
    <property type="entry name" value="DIHYDROOROTASE-RELATED"/>
    <property type="match status" value="1"/>
</dbReference>
<dbReference type="EMBL" id="JAGFNZ010000001">
    <property type="protein sequence ID" value="MBW7571911.1"/>
    <property type="molecule type" value="Genomic_DNA"/>
</dbReference>
<name>A0ABS7DLC2_9FIRM</name>
<accession>A0ABS7DLC2</accession>
<evidence type="ECO:0000313" key="3">
    <source>
        <dbReference type="Proteomes" id="UP000719942"/>
    </source>
</evidence>
<organism evidence="2 3">
    <name type="scientific">Caproiciproducens faecalis</name>
    <dbReference type="NCBI Taxonomy" id="2820301"/>
    <lineage>
        <taxon>Bacteria</taxon>
        <taxon>Bacillati</taxon>
        <taxon>Bacillota</taxon>
        <taxon>Clostridia</taxon>
        <taxon>Eubacteriales</taxon>
        <taxon>Acutalibacteraceae</taxon>
        <taxon>Caproiciproducens</taxon>
    </lineage>
</organism>
<dbReference type="Gene3D" id="3.20.20.140">
    <property type="entry name" value="Metal-dependent hydrolases"/>
    <property type="match status" value="1"/>
</dbReference>
<gene>
    <name evidence="2" type="ORF">J5W02_03725</name>
</gene>
<comment type="caution">
    <text evidence="2">The sequence shown here is derived from an EMBL/GenBank/DDBJ whole genome shotgun (WGS) entry which is preliminary data.</text>
</comment>
<evidence type="ECO:0000313" key="2">
    <source>
        <dbReference type="EMBL" id="MBW7571911.1"/>
    </source>
</evidence>
<dbReference type="Proteomes" id="UP000719942">
    <property type="component" value="Unassembled WGS sequence"/>
</dbReference>
<dbReference type="InterPro" id="IPR032466">
    <property type="entry name" value="Metal_Hydrolase"/>
</dbReference>
<feature type="domain" description="Amidohydrolase-related" evidence="1">
    <location>
        <begin position="251"/>
        <end position="366"/>
    </location>
</feature>
<dbReference type="Pfam" id="PF01979">
    <property type="entry name" value="Amidohydro_1"/>
    <property type="match status" value="1"/>
</dbReference>
<dbReference type="SUPFAM" id="SSF51556">
    <property type="entry name" value="Metallo-dependent hydrolases"/>
    <property type="match status" value="1"/>
</dbReference>
<proteinExistence type="predicted"/>
<evidence type="ECO:0000259" key="1">
    <source>
        <dbReference type="Pfam" id="PF01979"/>
    </source>
</evidence>
<protein>
    <submittedName>
        <fullName evidence="2">Amidohydrolase family protein</fullName>
    </submittedName>
</protein>
<dbReference type="InterPro" id="IPR006680">
    <property type="entry name" value="Amidohydro-rel"/>
</dbReference>
<dbReference type="SUPFAM" id="SSF51338">
    <property type="entry name" value="Composite domain of metallo-dependent hydrolases"/>
    <property type="match status" value="1"/>
</dbReference>
<dbReference type="InterPro" id="IPR020043">
    <property type="entry name" value="Deacetylase_Atu3266-like"/>
</dbReference>
<sequence>MKASYIIRNGRVMDPRTGLDRIQDLVICNNRIVDPQGEAVSCDHIIDATGCIVSPGLIDFHTHVFYEGSAIAIRPDFMIPQGTTSAVDAGTSGTANFESFYKTVVVPSTVRLKSFLTVYSGGQLDPKLCEDFNPALFNLERMERIVDKYRDNILGLKIRFSRGVVPDDKGMDYLKATVELADLLNARLGTALRVCVHTTNSPVSAGDLASCLRPGDIFCHCFQGSGNNLVLENGEIDSGVLQARKRGVLFDAANGKGNFGIETAKRALAKNFLPDIISSDLTNDKFNMPPYDKNLPTVLSKYLTLGLDLMTVLRTVTEVPAEIMGMAGQIGTLQPGAYADVVVLKEKNIPVLHKDWKNDTLQGNVLLVPQMTLCAGEIQFCQTDFWL</sequence>
<dbReference type="PANTHER" id="PTHR42717:SF1">
    <property type="entry name" value="IMIDAZOLONEPROPIONASE AND RELATED AMIDOHYDROLASES"/>
    <property type="match status" value="1"/>
</dbReference>